<keyword evidence="2" id="KW-1185">Reference proteome</keyword>
<proteinExistence type="predicted"/>
<evidence type="ECO:0008006" key="3">
    <source>
        <dbReference type="Google" id="ProtNLM"/>
    </source>
</evidence>
<dbReference type="Pfam" id="PF19929">
    <property type="entry name" value="DUF6392"/>
    <property type="match status" value="1"/>
</dbReference>
<dbReference type="InterPro" id="IPR045657">
    <property type="entry name" value="DUF6392"/>
</dbReference>
<gene>
    <name evidence="1" type="ORF">BDD30_2582</name>
</gene>
<reference evidence="1 2" key="1">
    <citation type="submission" date="2018-10" db="EMBL/GenBank/DDBJ databases">
        <title>Genomic Encyclopedia of Archaeal and Bacterial Type Strains, Phase II (KMG-II): from individual species to whole genera.</title>
        <authorList>
            <person name="Goeker M."/>
        </authorList>
    </citation>
    <scope>NUCLEOTIDE SEQUENCE [LARGE SCALE GENOMIC DNA]</scope>
    <source>
        <strain evidence="1 2">DSM 15149</strain>
    </source>
</reference>
<evidence type="ECO:0000313" key="1">
    <source>
        <dbReference type="EMBL" id="RKS57769.1"/>
    </source>
</evidence>
<name>A0ABX9SJS9_9GAMM</name>
<organism evidence="1 2">
    <name type="scientific">Photorhabdus asymbiotica</name>
    <dbReference type="NCBI Taxonomy" id="291112"/>
    <lineage>
        <taxon>Bacteria</taxon>
        <taxon>Pseudomonadati</taxon>
        <taxon>Pseudomonadota</taxon>
        <taxon>Gammaproteobacteria</taxon>
        <taxon>Enterobacterales</taxon>
        <taxon>Morganellaceae</taxon>
        <taxon>Photorhabdus</taxon>
    </lineage>
</organism>
<accession>A0ABX9SJS9</accession>
<dbReference type="Proteomes" id="UP000280955">
    <property type="component" value="Unassembled WGS sequence"/>
</dbReference>
<sequence length="173" mass="20016">MSGKYNLSLIQKQGVIQIIATNIEALINSLGKSYQEIFDQGLIPYKTKPTGYPGASFIALNMAKEGMHLAFKRDGKILFAVELFLLDQKKSSYQFPNELPSPLKPLMFRKWIHEQFGQPEKVLPPRKFLKKDVGWTELYTLLDFRIPTSMQVDYDLFEHVNSVMFLPISEVRW</sequence>
<dbReference type="EMBL" id="RBLJ01000003">
    <property type="protein sequence ID" value="RKS57769.1"/>
    <property type="molecule type" value="Genomic_DNA"/>
</dbReference>
<comment type="caution">
    <text evidence="1">The sequence shown here is derived from an EMBL/GenBank/DDBJ whole genome shotgun (WGS) entry which is preliminary data.</text>
</comment>
<protein>
    <recommendedName>
        <fullName evidence="3">Pyocin s3 immunity protein</fullName>
    </recommendedName>
</protein>
<evidence type="ECO:0000313" key="2">
    <source>
        <dbReference type="Proteomes" id="UP000280955"/>
    </source>
</evidence>